<name>A0A5C6CUQ7_9BACT</name>
<evidence type="ECO:0000313" key="2">
    <source>
        <dbReference type="Proteomes" id="UP000318437"/>
    </source>
</evidence>
<gene>
    <name evidence="1" type="ORF">Pla144_19950</name>
</gene>
<evidence type="ECO:0000313" key="1">
    <source>
        <dbReference type="EMBL" id="TWU28703.1"/>
    </source>
</evidence>
<protein>
    <recommendedName>
        <fullName evidence="3">Carboxypeptidase regulatory-like domain-containing protein</fullName>
    </recommendedName>
</protein>
<dbReference type="EMBL" id="SJPS01000002">
    <property type="protein sequence ID" value="TWU28703.1"/>
    <property type="molecule type" value="Genomic_DNA"/>
</dbReference>
<organism evidence="1 2">
    <name type="scientific">Bythopirellula polymerisocia</name>
    <dbReference type="NCBI Taxonomy" id="2528003"/>
    <lineage>
        <taxon>Bacteria</taxon>
        <taxon>Pseudomonadati</taxon>
        <taxon>Planctomycetota</taxon>
        <taxon>Planctomycetia</taxon>
        <taxon>Pirellulales</taxon>
        <taxon>Lacipirellulaceae</taxon>
        <taxon>Bythopirellula</taxon>
    </lineage>
</organism>
<dbReference type="AlphaFoldDB" id="A0A5C6CUQ7"/>
<proteinExistence type="predicted"/>
<dbReference type="Proteomes" id="UP000318437">
    <property type="component" value="Unassembled WGS sequence"/>
</dbReference>
<keyword evidence="2" id="KW-1185">Reference proteome</keyword>
<sequence>MEAKSRINMNITHTSTATRILLIVSCVIASGCGSDLELYPVTGRVVYKDGKPFPGGGIVFQLQGAGMLLGVSGDIGENGQFELGTREPGDGAQPGTYRVAVLPPARSERDDARLPPIIDKRFTYPEESGLTYTVEKTSNEFLVEVETP</sequence>
<reference evidence="1 2" key="1">
    <citation type="submission" date="2019-02" db="EMBL/GenBank/DDBJ databases">
        <title>Deep-cultivation of Planctomycetes and their phenomic and genomic characterization uncovers novel biology.</title>
        <authorList>
            <person name="Wiegand S."/>
            <person name="Jogler M."/>
            <person name="Boedeker C."/>
            <person name="Pinto D."/>
            <person name="Vollmers J."/>
            <person name="Rivas-Marin E."/>
            <person name="Kohn T."/>
            <person name="Peeters S.H."/>
            <person name="Heuer A."/>
            <person name="Rast P."/>
            <person name="Oberbeckmann S."/>
            <person name="Bunk B."/>
            <person name="Jeske O."/>
            <person name="Meyerdierks A."/>
            <person name="Storesund J.E."/>
            <person name="Kallscheuer N."/>
            <person name="Luecker S."/>
            <person name="Lage O.M."/>
            <person name="Pohl T."/>
            <person name="Merkel B.J."/>
            <person name="Hornburger P."/>
            <person name="Mueller R.-W."/>
            <person name="Bruemmer F."/>
            <person name="Labrenz M."/>
            <person name="Spormann A.M."/>
            <person name="Op Den Camp H."/>
            <person name="Overmann J."/>
            <person name="Amann R."/>
            <person name="Jetten M.S.M."/>
            <person name="Mascher T."/>
            <person name="Medema M.H."/>
            <person name="Devos D.P."/>
            <person name="Kaster A.-K."/>
            <person name="Ovreas L."/>
            <person name="Rohde M."/>
            <person name="Galperin M.Y."/>
            <person name="Jogler C."/>
        </authorList>
    </citation>
    <scope>NUCLEOTIDE SEQUENCE [LARGE SCALE GENOMIC DNA]</scope>
    <source>
        <strain evidence="1 2">Pla144</strain>
    </source>
</reference>
<evidence type="ECO:0008006" key="3">
    <source>
        <dbReference type="Google" id="ProtNLM"/>
    </source>
</evidence>
<accession>A0A5C6CUQ7</accession>
<comment type="caution">
    <text evidence="1">The sequence shown here is derived from an EMBL/GenBank/DDBJ whole genome shotgun (WGS) entry which is preliminary data.</text>
</comment>
<dbReference type="PROSITE" id="PS51257">
    <property type="entry name" value="PROKAR_LIPOPROTEIN"/>
    <property type="match status" value="1"/>
</dbReference>